<evidence type="ECO:0000313" key="2">
    <source>
        <dbReference type="EMBL" id="EHR63384.1"/>
    </source>
</evidence>
<sequence>MLWLFGEIWLWLLIAFVLGLALAASAFLTMRRHRRASADDRPTEVTPRVTEPSETERTQRIQRIGPQPGPGERPSPSGAAAGHAGTGPEVDESPDEGRRQGVLPVSASEWHVRNEWPDERDVTVAEENRPRREH</sequence>
<proteinExistence type="predicted"/>
<evidence type="ECO:0000313" key="3">
    <source>
        <dbReference type="Proteomes" id="UP000002791"/>
    </source>
</evidence>
<dbReference type="HOGENOM" id="CLU_1968959_0_0_11"/>
<feature type="compositionally biased region" description="Basic and acidic residues" evidence="1">
    <location>
        <begin position="110"/>
        <end position="134"/>
    </location>
</feature>
<organism evidence="2 3">
    <name type="scientific">Saccharomonospora cyanea NA-134</name>
    <dbReference type="NCBI Taxonomy" id="882082"/>
    <lineage>
        <taxon>Bacteria</taxon>
        <taxon>Bacillati</taxon>
        <taxon>Actinomycetota</taxon>
        <taxon>Actinomycetes</taxon>
        <taxon>Pseudonocardiales</taxon>
        <taxon>Pseudonocardiaceae</taxon>
        <taxon>Saccharomonospora</taxon>
    </lineage>
</organism>
<dbReference type="EMBL" id="CM001440">
    <property type="protein sequence ID" value="EHR63384.1"/>
    <property type="molecule type" value="Genomic_DNA"/>
</dbReference>
<feature type="compositionally biased region" description="Low complexity" evidence="1">
    <location>
        <begin position="78"/>
        <end position="87"/>
    </location>
</feature>
<reference evidence="2 3" key="1">
    <citation type="submission" date="2011-11" db="EMBL/GenBank/DDBJ databases">
        <title>The Noncontiguous Finished sequence of Saccharomonospora cyanea NA-134.</title>
        <authorList>
            <consortium name="US DOE Joint Genome Institute"/>
            <person name="Lucas S."/>
            <person name="Han J."/>
            <person name="Lapidus A."/>
            <person name="Cheng J.-F."/>
            <person name="Goodwin L."/>
            <person name="Pitluck S."/>
            <person name="Peters L."/>
            <person name="Ovchinnikova G."/>
            <person name="Lu M."/>
            <person name="Detter J.C."/>
            <person name="Han C."/>
            <person name="Tapia R."/>
            <person name="Land M."/>
            <person name="Hauser L."/>
            <person name="Kyrpides N."/>
            <person name="Ivanova N."/>
            <person name="Pagani I."/>
            <person name="Brambilla E.-M."/>
            <person name="Klenk H.-P."/>
            <person name="Woyke T."/>
        </authorList>
    </citation>
    <scope>NUCLEOTIDE SEQUENCE [LARGE SCALE GENOMIC DNA]</scope>
    <source>
        <strain evidence="2 3">NA-134</strain>
    </source>
</reference>
<dbReference type="AlphaFoldDB" id="H5XRA3"/>
<evidence type="ECO:0000256" key="1">
    <source>
        <dbReference type="SAM" id="MobiDB-lite"/>
    </source>
</evidence>
<gene>
    <name evidence="2" type="ORF">SaccyDRAFT_4576</name>
</gene>
<name>H5XRA3_9PSEU</name>
<accession>H5XRA3</accession>
<protein>
    <submittedName>
        <fullName evidence="2">Uncharacterized protein</fullName>
    </submittedName>
</protein>
<feature type="region of interest" description="Disordered" evidence="1">
    <location>
        <begin position="33"/>
        <end position="134"/>
    </location>
</feature>
<dbReference type="STRING" id="882082.SaccyDRAFT_4576"/>
<keyword evidence="3" id="KW-1185">Reference proteome</keyword>
<dbReference type="OrthoDB" id="3637927at2"/>
<dbReference type="eggNOG" id="ENOG5031YWA">
    <property type="taxonomic scope" value="Bacteria"/>
</dbReference>
<dbReference type="Proteomes" id="UP000002791">
    <property type="component" value="Chromosome"/>
</dbReference>
<dbReference type="RefSeq" id="WP_005459640.1">
    <property type="nucleotide sequence ID" value="NZ_CM001440.1"/>
</dbReference>